<evidence type="ECO:0000313" key="3">
    <source>
        <dbReference type="Proteomes" id="UP000607653"/>
    </source>
</evidence>
<keyword evidence="3" id="KW-1185">Reference proteome</keyword>
<dbReference type="InterPro" id="IPR032474">
    <property type="entry name" value="Argonaute_N"/>
</dbReference>
<comment type="caution">
    <text evidence="2">The sequence shown here is derived from an EMBL/GenBank/DDBJ whole genome shotgun (WGS) entry which is preliminary data.</text>
</comment>
<proteinExistence type="predicted"/>
<reference evidence="2 3" key="1">
    <citation type="journal article" date="2020" name="Mol. Biol. Evol.">
        <title>Distinct Expression and Methylation Patterns for Genes with Different Fates following a Single Whole-Genome Duplication in Flowering Plants.</title>
        <authorList>
            <person name="Shi T."/>
            <person name="Rahmani R.S."/>
            <person name="Gugger P.F."/>
            <person name="Wang M."/>
            <person name="Li H."/>
            <person name="Zhang Y."/>
            <person name="Li Z."/>
            <person name="Wang Q."/>
            <person name="Van de Peer Y."/>
            <person name="Marchal K."/>
            <person name="Chen J."/>
        </authorList>
    </citation>
    <scope>NUCLEOTIDE SEQUENCE [LARGE SCALE GENOMIC DNA]</scope>
    <source>
        <tissue evidence="2">Leaf</tissue>
    </source>
</reference>
<gene>
    <name evidence="2" type="ORF">HUJ06_002223</name>
</gene>
<dbReference type="EMBL" id="DUZY01000006">
    <property type="protein sequence ID" value="DAD43993.1"/>
    <property type="molecule type" value="Genomic_DNA"/>
</dbReference>
<sequence length="133" mass="15049">MVVNPHSLVATRRPNNGGLDGAVIPLLANHYNVEISPHPSKEVARMIKQKLVQDYSEMLSGARPAFDGRKNLFCSVEFQNDKLEYFIRLPMPTAKAWLSVGEHQHKLFLVNIKLASKLYGKELSRYLSKEGED</sequence>
<organism evidence="2 3">
    <name type="scientific">Nelumbo nucifera</name>
    <name type="common">Sacred lotus</name>
    <dbReference type="NCBI Taxonomy" id="4432"/>
    <lineage>
        <taxon>Eukaryota</taxon>
        <taxon>Viridiplantae</taxon>
        <taxon>Streptophyta</taxon>
        <taxon>Embryophyta</taxon>
        <taxon>Tracheophyta</taxon>
        <taxon>Spermatophyta</taxon>
        <taxon>Magnoliopsida</taxon>
        <taxon>Proteales</taxon>
        <taxon>Nelumbonaceae</taxon>
        <taxon>Nelumbo</taxon>
    </lineage>
</organism>
<dbReference type="Proteomes" id="UP000607653">
    <property type="component" value="Unassembled WGS sequence"/>
</dbReference>
<evidence type="ECO:0000313" key="2">
    <source>
        <dbReference type="EMBL" id="DAD43993.1"/>
    </source>
</evidence>
<evidence type="ECO:0000259" key="1">
    <source>
        <dbReference type="Pfam" id="PF16486"/>
    </source>
</evidence>
<dbReference type="Pfam" id="PF16486">
    <property type="entry name" value="ArgoN"/>
    <property type="match status" value="1"/>
</dbReference>
<protein>
    <recommendedName>
        <fullName evidence="1">Protein argonaute N-terminal domain-containing protein</fullName>
    </recommendedName>
</protein>
<accession>A0A822ZH88</accession>
<dbReference type="AlphaFoldDB" id="A0A822ZH88"/>
<feature type="domain" description="Protein argonaute N-terminal" evidence="1">
    <location>
        <begin position="29"/>
        <end position="129"/>
    </location>
</feature>
<name>A0A822ZH88_NELNU</name>